<dbReference type="PANTHER" id="PTHR47334">
    <property type="entry name" value="SPLICING FACTOR PWI DOMAIN-CONTAINING PROTEIN / RNA RECOGNITION MOTIF (RRM)-CONTAINING PROTEIN"/>
    <property type="match status" value="1"/>
</dbReference>
<evidence type="ECO:0000256" key="1">
    <source>
        <dbReference type="SAM" id="MobiDB-lite"/>
    </source>
</evidence>
<keyword evidence="3" id="KW-1185">Reference proteome</keyword>
<dbReference type="InterPro" id="IPR053294">
    <property type="entry name" value="RBM_PWI_domain"/>
</dbReference>
<gene>
    <name evidence="2" type="ORF">LVIROSA_LOCUS38643</name>
</gene>
<dbReference type="EMBL" id="CAKMRJ010005745">
    <property type="protein sequence ID" value="CAH1453401.1"/>
    <property type="molecule type" value="Genomic_DNA"/>
</dbReference>
<evidence type="ECO:0000313" key="2">
    <source>
        <dbReference type="EMBL" id="CAH1453401.1"/>
    </source>
</evidence>
<comment type="caution">
    <text evidence="2">The sequence shown here is derived from an EMBL/GenBank/DDBJ whole genome shotgun (WGS) entry which is preliminary data.</text>
</comment>
<dbReference type="PANTHER" id="PTHR47334:SF2">
    <property type="entry name" value="RNA-BINDING MOTIF PROTEIN 25"/>
    <property type="match status" value="1"/>
</dbReference>
<name>A0AAU9PSL7_9ASTR</name>
<dbReference type="AlphaFoldDB" id="A0AAU9PSL7"/>
<reference evidence="2 3" key="1">
    <citation type="submission" date="2022-01" db="EMBL/GenBank/DDBJ databases">
        <authorList>
            <person name="Xiong W."/>
            <person name="Schranz E."/>
        </authorList>
    </citation>
    <scope>NUCLEOTIDE SEQUENCE [LARGE SCALE GENOMIC DNA]</scope>
</reference>
<accession>A0AAU9PSL7</accession>
<feature type="compositionally biased region" description="Polar residues" evidence="1">
    <location>
        <begin position="1"/>
        <end position="25"/>
    </location>
</feature>
<evidence type="ECO:0000313" key="3">
    <source>
        <dbReference type="Proteomes" id="UP001157418"/>
    </source>
</evidence>
<protein>
    <submittedName>
        <fullName evidence="2">Uncharacterized protein</fullName>
    </submittedName>
</protein>
<proteinExistence type="predicted"/>
<sequence>MSVQDRNATSQYTMSSSSPQTAVNSRENECDWVWNEIKVEASRDTESELALARILRYASPYPQMLRPAYPQRPLGAVGVIPSLACPPMMAIRGPVVPTIIRPPINTITPAEKPMTTVYVAR</sequence>
<feature type="region of interest" description="Disordered" evidence="1">
    <location>
        <begin position="1"/>
        <end position="26"/>
    </location>
</feature>
<dbReference type="Proteomes" id="UP001157418">
    <property type="component" value="Unassembled WGS sequence"/>
</dbReference>
<organism evidence="2 3">
    <name type="scientific">Lactuca virosa</name>
    <dbReference type="NCBI Taxonomy" id="75947"/>
    <lineage>
        <taxon>Eukaryota</taxon>
        <taxon>Viridiplantae</taxon>
        <taxon>Streptophyta</taxon>
        <taxon>Embryophyta</taxon>
        <taxon>Tracheophyta</taxon>
        <taxon>Spermatophyta</taxon>
        <taxon>Magnoliopsida</taxon>
        <taxon>eudicotyledons</taxon>
        <taxon>Gunneridae</taxon>
        <taxon>Pentapetalae</taxon>
        <taxon>asterids</taxon>
        <taxon>campanulids</taxon>
        <taxon>Asterales</taxon>
        <taxon>Asteraceae</taxon>
        <taxon>Cichorioideae</taxon>
        <taxon>Cichorieae</taxon>
        <taxon>Lactucinae</taxon>
        <taxon>Lactuca</taxon>
    </lineage>
</organism>